<dbReference type="InterPro" id="IPR011687">
    <property type="entry name" value="Nop53/GLTSCR2"/>
</dbReference>
<accession>A0ABD3WLR4</accession>
<dbReference type="PIRSF" id="PIRSF017302">
    <property type="entry name" value="Gltscr2"/>
    <property type="match status" value="1"/>
</dbReference>
<reference evidence="7 8" key="1">
    <citation type="submission" date="2024-11" db="EMBL/GenBank/DDBJ databases">
        <title>Chromosome-level genome assembly of the freshwater bivalve Anodonta woodiana.</title>
        <authorList>
            <person name="Chen X."/>
        </authorList>
    </citation>
    <scope>NUCLEOTIDE SEQUENCE [LARGE SCALE GENOMIC DNA]</scope>
    <source>
        <strain evidence="7">MN2024</strain>
        <tissue evidence="7">Gills</tissue>
    </source>
</reference>
<evidence type="ECO:0000256" key="5">
    <source>
        <dbReference type="PIRNR" id="PIRNR017302"/>
    </source>
</evidence>
<dbReference type="PANTHER" id="PTHR14211">
    <property type="entry name" value="GLIOMA SUPPRESSOR CANDIDATE REGION GENE 2"/>
    <property type="match status" value="1"/>
</dbReference>
<feature type="compositionally biased region" description="Basic residues" evidence="6">
    <location>
        <begin position="1"/>
        <end position="21"/>
    </location>
</feature>
<gene>
    <name evidence="7" type="ORF">ACJMK2_037863</name>
</gene>
<feature type="region of interest" description="Disordered" evidence="6">
    <location>
        <begin position="71"/>
        <end position="134"/>
    </location>
</feature>
<evidence type="ECO:0000256" key="1">
    <source>
        <dbReference type="ARBA" id="ARBA00008838"/>
    </source>
</evidence>
<comment type="function">
    <text evidence="5">May play a role in ribosome biogenesis.</text>
</comment>
<dbReference type="EMBL" id="JBJQND010000006">
    <property type="protein sequence ID" value="KAL3874911.1"/>
    <property type="molecule type" value="Genomic_DNA"/>
</dbReference>
<dbReference type="AlphaFoldDB" id="A0ABD3WLR4"/>
<evidence type="ECO:0000313" key="8">
    <source>
        <dbReference type="Proteomes" id="UP001634394"/>
    </source>
</evidence>
<name>A0ABD3WLR4_SINWO</name>
<dbReference type="PANTHER" id="PTHR14211:SF7">
    <property type="entry name" value="RIBOSOME BIOGENESIS PROTEIN NOP53"/>
    <property type="match status" value="1"/>
</dbReference>
<protein>
    <recommendedName>
        <fullName evidence="2 5">Ribosome biogenesis protein NOP53</fullName>
    </recommendedName>
</protein>
<keyword evidence="8" id="KW-1185">Reference proteome</keyword>
<dbReference type="GO" id="GO:0000027">
    <property type="term" value="P:ribosomal large subunit assembly"/>
    <property type="evidence" value="ECO:0007669"/>
    <property type="project" value="UniProtKB-UniRule"/>
</dbReference>
<keyword evidence="3 5" id="KW-0690">Ribosome biogenesis</keyword>
<feature type="compositionally biased region" description="Basic and acidic residues" evidence="6">
    <location>
        <begin position="283"/>
        <end position="311"/>
    </location>
</feature>
<evidence type="ECO:0000256" key="6">
    <source>
        <dbReference type="SAM" id="MobiDB-lite"/>
    </source>
</evidence>
<evidence type="ECO:0000256" key="3">
    <source>
        <dbReference type="ARBA" id="ARBA00022517"/>
    </source>
</evidence>
<evidence type="ECO:0000256" key="2">
    <source>
        <dbReference type="ARBA" id="ARBA00018339"/>
    </source>
</evidence>
<dbReference type="Proteomes" id="UP001634394">
    <property type="component" value="Unassembled WGS sequence"/>
</dbReference>
<feature type="region of interest" description="Disordered" evidence="6">
    <location>
        <begin position="257"/>
        <end position="311"/>
    </location>
</feature>
<evidence type="ECO:0000313" key="7">
    <source>
        <dbReference type="EMBL" id="KAL3874911.1"/>
    </source>
</evidence>
<feature type="region of interest" description="Disordered" evidence="6">
    <location>
        <begin position="1"/>
        <end position="22"/>
    </location>
</feature>
<sequence>MENNVGKKKRQRLNKNKKKSWRKVDISEVEEFLEDQRLQERTGGLVAEKPDDQLFFVEKKVTDVPKALTRKTSRKVKAQMKLSEYESSQQIEQGKIKTPKRARQVLEKLASGKKSLTERQAEKQRKTAKKERQERLRVRRNLPRATYDLWADSTKMDENEDIHYLVVTKKRRVNVPSHLRDKPSVLNAVEVPHPGASYNPTYEDHQELLMKAHNVEKKKQKQEKRLYNALDAQFPKAGQAPTQESILAEMSAGLFGEDEEETNVEQKGQEGDDVLRLSNNPRVRREDKKDEKQRRKEKEKKEQEKMLQKEKEERIHSSTLFRVRSIKAEILRQEKQLLLKAEKRRKLQEEKALKTKKLGKLKYDNPDLEIKLSDELVGSLRELKPEGHLLQDRYKSLQKRNIVEPRVKAKKYRRYKRKLYEKKTHKIVQT</sequence>
<keyword evidence="4 5" id="KW-0539">Nucleus</keyword>
<comment type="subcellular location">
    <subcellularLocation>
        <location evidence="5">Nucleus</location>
        <location evidence="5">Nucleolus</location>
    </subcellularLocation>
    <subcellularLocation>
        <location evidence="5">Nucleus</location>
        <location evidence="5">Nucleoplasm</location>
    </subcellularLocation>
</comment>
<dbReference type="Pfam" id="PF07767">
    <property type="entry name" value="Nop53"/>
    <property type="match status" value="1"/>
</dbReference>
<comment type="caution">
    <text evidence="7">The sequence shown here is derived from an EMBL/GenBank/DDBJ whole genome shotgun (WGS) entry which is preliminary data.</text>
</comment>
<dbReference type="GO" id="GO:0005654">
    <property type="term" value="C:nucleoplasm"/>
    <property type="evidence" value="ECO:0007669"/>
    <property type="project" value="UniProtKB-SubCell"/>
</dbReference>
<proteinExistence type="inferred from homology"/>
<comment type="similarity">
    <text evidence="1 5">Belongs to the NOP53 family.</text>
</comment>
<organism evidence="7 8">
    <name type="scientific">Sinanodonta woodiana</name>
    <name type="common">Chinese pond mussel</name>
    <name type="synonym">Anodonta woodiana</name>
    <dbReference type="NCBI Taxonomy" id="1069815"/>
    <lineage>
        <taxon>Eukaryota</taxon>
        <taxon>Metazoa</taxon>
        <taxon>Spiralia</taxon>
        <taxon>Lophotrochozoa</taxon>
        <taxon>Mollusca</taxon>
        <taxon>Bivalvia</taxon>
        <taxon>Autobranchia</taxon>
        <taxon>Heteroconchia</taxon>
        <taxon>Palaeoheterodonta</taxon>
        <taxon>Unionida</taxon>
        <taxon>Unionoidea</taxon>
        <taxon>Unionidae</taxon>
        <taxon>Unioninae</taxon>
        <taxon>Sinanodonta</taxon>
    </lineage>
</organism>
<feature type="compositionally biased region" description="Basic and acidic residues" evidence="6">
    <location>
        <begin position="115"/>
        <end position="134"/>
    </location>
</feature>
<evidence type="ECO:0000256" key="4">
    <source>
        <dbReference type="ARBA" id="ARBA00023242"/>
    </source>
</evidence>
<dbReference type="GO" id="GO:0005730">
    <property type="term" value="C:nucleolus"/>
    <property type="evidence" value="ECO:0007669"/>
    <property type="project" value="UniProtKB-SubCell"/>
</dbReference>